<dbReference type="Proteomes" id="UP001162889">
    <property type="component" value="Unassembled WGS sequence"/>
</dbReference>
<reference evidence="1" key="1">
    <citation type="submission" date="2022-03" db="EMBL/GenBank/DDBJ databases">
        <title>Genome Encyclopedia of Bacteria and Archaea VI: Functional Genomics of Type Strains.</title>
        <authorList>
            <person name="Whitman W."/>
        </authorList>
    </citation>
    <scope>NUCLEOTIDE SEQUENCE</scope>
    <source>
        <strain evidence="1">HSC-15S17</strain>
    </source>
</reference>
<evidence type="ECO:0000313" key="1">
    <source>
        <dbReference type="EMBL" id="MCP2007787.1"/>
    </source>
</evidence>
<evidence type="ECO:0008006" key="3">
    <source>
        <dbReference type="Google" id="ProtNLM"/>
    </source>
</evidence>
<name>A0ABT1GFP4_9BURK</name>
<organism evidence="1 2">
    <name type="scientific">Duganella violaceipulchra</name>
    <dbReference type="NCBI Taxonomy" id="2849652"/>
    <lineage>
        <taxon>Bacteria</taxon>
        <taxon>Pseudomonadati</taxon>
        <taxon>Pseudomonadota</taxon>
        <taxon>Betaproteobacteria</taxon>
        <taxon>Burkholderiales</taxon>
        <taxon>Oxalobacteraceae</taxon>
        <taxon>Telluria group</taxon>
        <taxon>Duganella</taxon>
    </lineage>
</organism>
<evidence type="ECO:0000313" key="2">
    <source>
        <dbReference type="Proteomes" id="UP001162889"/>
    </source>
</evidence>
<dbReference type="EMBL" id="JALJZU010000003">
    <property type="protein sequence ID" value="MCP2007787.1"/>
    <property type="molecule type" value="Genomic_DNA"/>
</dbReference>
<accession>A0ABT1GFP4</accession>
<sequence length="41" mass="4741">MPSLPSLLDARFDFIEIHKFHRLDDTHLMPVMDAMRPGFAA</sequence>
<gene>
    <name evidence="1" type="ORF">L1274_001487</name>
</gene>
<keyword evidence="2" id="KW-1185">Reference proteome</keyword>
<proteinExistence type="predicted"/>
<protein>
    <recommendedName>
        <fullName evidence="3">NADP-dependent oxidoreductase domain-containing protein</fullName>
    </recommendedName>
</protein>
<dbReference type="RefSeq" id="WP_255575832.1">
    <property type="nucleotide sequence ID" value="NZ_JAHTGR010000009.1"/>
</dbReference>
<comment type="caution">
    <text evidence="1">The sequence shown here is derived from an EMBL/GenBank/DDBJ whole genome shotgun (WGS) entry which is preliminary data.</text>
</comment>